<evidence type="ECO:0000313" key="3">
    <source>
        <dbReference type="Proteomes" id="UP000193411"/>
    </source>
</evidence>
<dbReference type="EMBL" id="MCFL01000003">
    <property type="protein sequence ID" value="ORZ40437.1"/>
    <property type="molecule type" value="Genomic_DNA"/>
</dbReference>
<gene>
    <name evidence="2" type="ORF">BCR44DRAFT_1174507</name>
</gene>
<comment type="caution">
    <text evidence="2">The sequence shown here is derived from an EMBL/GenBank/DDBJ whole genome shotgun (WGS) entry which is preliminary data.</text>
</comment>
<name>A0A1Y2I0Q1_9FUNG</name>
<keyword evidence="1" id="KW-0812">Transmembrane</keyword>
<keyword evidence="1" id="KW-0472">Membrane</keyword>
<sequence>MSFRSFISLCFLLFLPYPPPPQSLQFFHVISTFFFLHTLAKVLCISRFMNGCCRTKRPK</sequence>
<evidence type="ECO:0000256" key="1">
    <source>
        <dbReference type="SAM" id="Phobius"/>
    </source>
</evidence>
<feature type="transmembrane region" description="Helical" evidence="1">
    <location>
        <begin position="33"/>
        <end position="50"/>
    </location>
</feature>
<protein>
    <submittedName>
        <fullName evidence="2">Uncharacterized protein</fullName>
    </submittedName>
</protein>
<organism evidence="2 3">
    <name type="scientific">Catenaria anguillulae PL171</name>
    <dbReference type="NCBI Taxonomy" id="765915"/>
    <lineage>
        <taxon>Eukaryota</taxon>
        <taxon>Fungi</taxon>
        <taxon>Fungi incertae sedis</taxon>
        <taxon>Blastocladiomycota</taxon>
        <taxon>Blastocladiomycetes</taxon>
        <taxon>Blastocladiales</taxon>
        <taxon>Catenariaceae</taxon>
        <taxon>Catenaria</taxon>
    </lineage>
</organism>
<evidence type="ECO:0000313" key="2">
    <source>
        <dbReference type="EMBL" id="ORZ40437.1"/>
    </source>
</evidence>
<dbReference type="Proteomes" id="UP000193411">
    <property type="component" value="Unassembled WGS sequence"/>
</dbReference>
<keyword evidence="3" id="KW-1185">Reference proteome</keyword>
<accession>A0A1Y2I0Q1</accession>
<keyword evidence="1" id="KW-1133">Transmembrane helix</keyword>
<reference evidence="2 3" key="1">
    <citation type="submission" date="2016-07" db="EMBL/GenBank/DDBJ databases">
        <title>Pervasive Adenine N6-methylation of Active Genes in Fungi.</title>
        <authorList>
            <consortium name="DOE Joint Genome Institute"/>
            <person name="Mondo S.J."/>
            <person name="Dannebaum R.O."/>
            <person name="Kuo R.C."/>
            <person name="Labutti K."/>
            <person name="Haridas S."/>
            <person name="Kuo A."/>
            <person name="Salamov A."/>
            <person name="Ahrendt S.R."/>
            <person name="Lipzen A."/>
            <person name="Sullivan W."/>
            <person name="Andreopoulos W.B."/>
            <person name="Clum A."/>
            <person name="Lindquist E."/>
            <person name="Daum C."/>
            <person name="Ramamoorthy G.K."/>
            <person name="Gryganskyi A."/>
            <person name="Culley D."/>
            <person name="Magnuson J.K."/>
            <person name="James T.Y."/>
            <person name="O'Malley M.A."/>
            <person name="Stajich J.E."/>
            <person name="Spatafora J.W."/>
            <person name="Visel A."/>
            <person name="Grigoriev I.V."/>
        </authorList>
    </citation>
    <scope>NUCLEOTIDE SEQUENCE [LARGE SCALE GENOMIC DNA]</scope>
    <source>
        <strain evidence="2 3">PL171</strain>
    </source>
</reference>
<proteinExistence type="predicted"/>
<dbReference type="AlphaFoldDB" id="A0A1Y2I0Q1"/>